<gene>
    <name evidence="2" type="ORF">A9P98_10155</name>
</gene>
<sequence length="177" mass="19959">MDTAIIPSTFLLTLLLLVGLFFFIRASTKDRTEQAKIASEDDETILMGQLKDYFQSRAYRVVSADPEKKEVIFEGFVQPSWFLAVFLTVLAALGLACLGLVLAQLFSSQNPFFLVLVAPLSGIFYWRQSGRIEKVLLKMEFCQNEQHPSSIITVTAHRDELAELKRALQVKIVDVIT</sequence>
<dbReference type="Pfam" id="PF12046">
    <property type="entry name" value="CCB1"/>
    <property type="match status" value="1"/>
</dbReference>
<keyword evidence="1" id="KW-0812">Transmembrane</keyword>
<feature type="transmembrane region" description="Helical" evidence="1">
    <location>
        <begin position="81"/>
        <end position="103"/>
    </location>
</feature>
<feature type="transmembrane region" description="Helical" evidence="1">
    <location>
        <begin position="6"/>
        <end position="24"/>
    </location>
</feature>
<dbReference type="PANTHER" id="PTHR35302">
    <property type="match status" value="1"/>
</dbReference>
<dbReference type="RefSeq" id="WP_006278563.1">
    <property type="nucleotide sequence ID" value="NZ_ACYA01000064.1"/>
</dbReference>
<dbReference type="EMBL" id="LYXA01000001">
    <property type="protein sequence ID" value="OBU76636.1"/>
    <property type="molecule type" value="Genomic_DNA"/>
</dbReference>
<comment type="caution">
    <text evidence="2">The sequence shown here is derived from an EMBL/GenBank/DDBJ whole genome shotgun (WGS) entry which is preliminary data.</text>
</comment>
<dbReference type="AlphaFoldDB" id="A0A853MH86"/>
<organism evidence="2 3">
    <name type="scientific">Cylindrospermopsis raciborskii CS-505</name>
    <dbReference type="NCBI Taxonomy" id="533240"/>
    <lineage>
        <taxon>Bacteria</taxon>
        <taxon>Bacillati</taxon>
        <taxon>Cyanobacteriota</taxon>
        <taxon>Cyanophyceae</taxon>
        <taxon>Nostocales</taxon>
        <taxon>Aphanizomenonaceae</taxon>
        <taxon>Cylindrospermopsis</taxon>
    </lineage>
</organism>
<dbReference type="Proteomes" id="UP000093903">
    <property type="component" value="Unassembled WGS sequence"/>
</dbReference>
<reference evidence="2 3" key="1">
    <citation type="submission" date="2016-05" db="EMBL/GenBank/DDBJ databases">
        <title>First complete genome of the cyanobacterium Cylindrospermopsis raciborskii CS505, containing a circular chromosome and a single extrachromosomal element.</title>
        <authorList>
            <person name="Fuentes J."/>
            <person name="Tamames J."/>
            <person name="Allen E."/>
            <person name="Plominski A."/>
            <person name="Vasquez M."/>
        </authorList>
    </citation>
    <scope>NUCLEOTIDE SEQUENCE [LARGE SCALE GENOMIC DNA]</scope>
    <source>
        <strain evidence="2 3">CS505</strain>
    </source>
</reference>
<accession>A0A853MH86</accession>
<evidence type="ECO:0000313" key="2">
    <source>
        <dbReference type="EMBL" id="OBU76636.1"/>
    </source>
</evidence>
<dbReference type="PANTHER" id="PTHR35302:SF1">
    <property type="entry name" value="PROTEIN COFACTOR ASSEMBLY OF COMPLEX C SUBUNIT B CCB1, CHLOROPLASTIC"/>
    <property type="match status" value="1"/>
</dbReference>
<dbReference type="InterPro" id="IPR021919">
    <property type="entry name" value="CCB1"/>
</dbReference>
<keyword evidence="1" id="KW-0472">Membrane</keyword>
<proteinExistence type="predicted"/>
<evidence type="ECO:0000256" key="1">
    <source>
        <dbReference type="SAM" id="Phobius"/>
    </source>
</evidence>
<evidence type="ECO:0000313" key="3">
    <source>
        <dbReference type="Proteomes" id="UP000093903"/>
    </source>
</evidence>
<evidence type="ECO:0008006" key="4">
    <source>
        <dbReference type="Google" id="ProtNLM"/>
    </source>
</evidence>
<protein>
    <recommendedName>
        <fullName evidence="4">Cofactor assembly of complex C subunit B</fullName>
    </recommendedName>
</protein>
<feature type="transmembrane region" description="Helical" evidence="1">
    <location>
        <begin position="109"/>
        <end position="126"/>
    </location>
</feature>
<keyword evidence="1" id="KW-1133">Transmembrane helix</keyword>
<name>A0A853MH86_9CYAN</name>